<evidence type="ECO:0000313" key="3">
    <source>
        <dbReference type="Proteomes" id="UP000663760"/>
    </source>
</evidence>
<dbReference type="Proteomes" id="UP000663760">
    <property type="component" value="Chromosome 6"/>
</dbReference>
<reference evidence="2" key="1">
    <citation type="submission" date="2020-02" db="EMBL/GenBank/DDBJ databases">
        <authorList>
            <person name="Scholz U."/>
            <person name="Mascher M."/>
            <person name="Fiebig A."/>
        </authorList>
    </citation>
    <scope>NUCLEOTIDE SEQUENCE</scope>
</reference>
<organism evidence="2 3">
    <name type="scientific">Spirodela intermedia</name>
    <name type="common">Intermediate duckweed</name>
    <dbReference type="NCBI Taxonomy" id="51605"/>
    <lineage>
        <taxon>Eukaryota</taxon>
        <taxon>Viridiplantae</taxon>
        <taxon>Streptophyta</taxon>
        <taxon>Embryophyta</taxon>
        <taxon>Tracheophyta</taxon>
        <taxon>Spermatophyta</taxon>
        <taxon>Magnoliopsida</taxon>
        <taxon>Liliopsida</taxon>
        <taxon>Araceae</taxon>
        <taxon>Lemnoideae</taxon>
        <taxon>Spirodela</taxon>
    </lineage>
</organism>
<protein>
    <submittedName>
        <fullName evidence="2">Uncharacterized protein</fullName>
    </submittedName>
</protein>
<name>A0A7I8KKL2_SPIIN</name>
<accession>A0A7I8KKL2</accession>
<keyword evidence="3" id="KW-1185">Reference proteome</keyword>
<dbReference type="AlphaFoldDB" id="A0A7I8KKL2"/>
<evidence type="ECO:0000313" key="2">
    <source>
        <dbReference type="EMBL" id="CAA7397786.1"/>
    </source>
</evidence>
<dbReference type="EMBL" id="LR746269">
    <property type="protein sequence ID" value="CAA7397786.1"/>
    <property type="molecule type" value="Genomic_DNA"/>
</dbReference>
<gene>
    <name evidence="1" type="ORF">SI7747_06007819</name>
    <name evidence="2" type="ORF">SI8410_06008451</name>
</gene>
<dbReference type="EMBL" id="LR743593">
    <property type="protein sequence ID" value="CAA2621738.1"/>
    <property type="molecule type" value="Genomic_DNA"/>
</dbReference>
<proteinExistence type="predicted"/>
<sequence>MMLSFSHPSRTKAWLGTTKLMLKLKEEVTDVE</sequence>
<evidence type="ECO:0000313" key="1">
    <source>
        <dbReference type="EMBL" id="CAA2621738.1"/>
    </source>
</evidence>